<evidence type="ECO:0008006" key="4">
    <source>
        <dbReference type="Google" id="ProtNLM"/>
    </source>
</evidence>
<feature type="chain" id="PRO_5047520238" description="Cell wall protein PhiA" evidence="1">
    <location>
        <begin position="20"/>
        <end position="193"/>
    </location>
</feature>
<keyword evidence="1" id="KW-0732">Signal</keyword>
<evidence type="ECO:0000256" key="1">
    <source>
        <dbReference type="SAM" id="SignalP"/>
    </source>
</evidence>
<evidence type="ECO:0000313" key="3">
    <source>
        <dbReference type="Proteomes" id="UP000774617"/>
    </source>
</evidence>
<protein>
    <recommendedName>
        <fullName evidence="4">Cell wall protein PhiA</fullName>
    </recommendedName>
</protein>
<feature type="signal peptide" evidence="1">
    <location>
        <begin position="1"/>
        <end position="19"/>
    </location>
</feature>
<gene>
    <name evidence="2" type="ORF">B0J12DRAFT_73635</name>
</gene>
<reference evidence="2 3" key="1">
    <citation type="journal article" date="2021" name="Nat. Commun.">
        <title>Genetic determinants of endophytism in the Arabidopsis root mycobiome.</title>
        <authorList>
            <person name="Mesny F."/>
            <person name="Miyauchi S."/>
            <person name="Thiergart T."/>
            <person name="Pickel B."/>
            <person name="Atanasova L."/>
            <person name="Karlsson M."/>
            <person name="Huettel B."/>
            <person name="Barry K.W."/>
            <person name="Haridas S."/>
            <person name="Chen C."/>
            <person name="Bauer D."/>
            <person name="Andreopoulos W."/>
            <person name="Pangilinan J."/>
            <person name="LaButti K."/>
            <person name="Riley R."/>
            <person name="Lipzen A."/>
            <person name="Clum A."/>
            <person name="Drula E."/>
            <person name="Henrissat B."/>
            <person name="Kohler A."/>
            <person name="Grigoriev I.V."/>
            <person name="Martin F.M."/>
            <person name="Hacquard S."/>
        </authorList>
    </citation>
    <scope>NUCLEOTIDE SEQUENCE [LARGE SCALE GENOMIC DNA]</scope>
    <source>
        <strain evidence="2 3">MPI-SDFR-AT-0080</strain>
    </source>
</reference>
<dbReference type="EMBL" id="JAGTJR010000116">
    <property type="protein sequence ID" value="KAH7009159.1"/>
    <property type="molecule type" value="Genomic_DNA"/>
</dbReference>
<accession>A0ABQ8FQ83</accession>
<name>A0ABQ8FQ83_9PEZI</name>
<dbReference type="Proteomes" id="UP000774617">
    <property type="component" value="Unassembled WGS sequence"/>
</dbReference>
<keyword evidence="3" id="KW-1185">Reference proteome</keyword>
<comment type="caution">
    <text evidence="2">The sequence shown here is derived from an EMBL/GenBank/DDBJ whole genome shotgun (WGS) entry which is preliminary data.</text>
</comment>
<organism evidence="2 3">
    <name type="scientific">Macrophomina phaseolina</name>
    <dbReference type="NCBI Taxonomy" id="35725"/>
    <lineage>
        <taxon>Eukaryota</taxon>
        <taxon>Fungi</taxon>
        <taxon>Dikarya</taxon>
        <taxon>Ascomycota</taxon>
        <taxon>Pezizomycotina</taxon>
        <taxon>Dothideomycetes</taxon>
        <taxon>Dothideomycetes incertae sedis</taxon>
        <taxon>Botryosphaeriales</taxon>
        <taxon>Botryosphaeriaceae</taxon>
        <taxon>Macrophomina</taxon>
    </lineage>
</organism>
<evidence type="ECO:0000313" key="2">
    <source>
        <dbReference type="EMBL" id="KAH7009159.1"/>
    </source>
</evidence>
<proteinExistence type="predicted"/>
<sequence>MKVAAVLASALVSAGVTSAVPVDPRFPDSGPFKMIVLAYEQPIHYSYVKASGGYFYIGKETNSTCGDVEPILDGPNSAGALSTYGDGKENTQQTFIDISGAAGGIFSYTGPLYNSINPSHVADKFTRVAGPDISQLYYDGGNWLACPTTDDLWPSTWIVYAEKAYGHEVGKDKCIPFEIRTDKVDDPEVCTYY</sequence>